<reference evidence="3" key="1">
    <citation type="journal article" date="2021" name="G3 (Bethesda)">
        <title>Genome and transcriptome analysis of the beet armyworm Spodoptera exigua reveals targets for pest control. .</title>
        <authorList>
            <person name="Simon S."/>
            <person name="Breeschoten T."/>
            <person name="Jansen H.J."/>
            <person name="Dirks R.P."/>
            <person name="Schranz M.E."/>
            <person name="Ros V.I.D."/>
        </authorList>
    </citation>
    <scope>NUCLEOTIDE SEQUENCE</scope>
    <source>
        <strain evidence="3">TB_SE_WUR_2020</strain>
    </source>
</reference>
<dbReference type="Pfam" id="PF14701">
    <property type="entry name" value="hDGE_amylase"/>
    <property type="match status" value="1"/>
</dbReference>
<evidence type="ECO:0000313" key="3">
    <source>
        <dbReference type="EMBL" id="KAH9644775.1"/>
    </source>
</evidence>
<dbReference type="InterPro" id="IPR010401">
    <property type="entry name" value="AGL/Gdb1"/>
</dbReference>
<organism evidence="3 4">
    <name type="scientific">Spodoptera exigua</name>
    <name type="common">Beet armyworm</name>
    <name type="synonym">Noctua fulgens</name>
    <dbReference type="NCBI Taxonomy" id="7107"/>
    <lineage>
        <taxon>Eukaryota</taxon>
        <taxon>Metazoa</taxon>
        <taxon>Ecdysozoa</taxon>
        <taxon>Arthropoda</taxon>
        <taxon>Hexapoda</taxon>
        <taxon>Insecta</taxon>
        <taxon>Pterygota</taxon>
        <taxon>Neoptera</taxon>
        <taxon>Endopterygota</taxon>
        <taxon>Lepidoptera</taxon>
        <taxon>Glossata</taxon>
        <taxon>Ditrysia</taxon>
        <taxon>Noctuoidea</taxon>
        <taxon>Noctuidae</taxon>
        <taxon>Amphipyrinae</taxon>
        <taxon>Spodoptera</taxon>
    </lineage>
</organism>
<name>A0A922MYG0_SPOEX</name>
<dbReference type="EMBL" id="JACEFF010000063">
    <property type="protein sequence ID" value="KAH9644775.1"/>
    <property type="molecule type" value="Genomic_DNA"/>
</dbReference>
<sequence length="205" mass="22909">MFSCIPVEDDKCSEQAEFIRNQYYGLEWYREAEDEAGPAPAPLGTGLLVTDTDFYCQLRLARAGSFHYYFVYDNAESAVGPQGSGWFHVAPTLRVGPGGRDEIPLDGIMCHTVLAKCLGPLPRWESTLRVSREAGYNMLHFTPVQELGASRSSYSIANQLRLNPQFGADAGREPTFADVENVVSKLRTEWKVSLERPERAAGERR</sequence>
<dbReference type="AlphaFoldDB" id="A0A922MYG0"/>
<dbReference type="SUPFAM" id="SSF51445">
    <property type="entry name" value="(Trans)glycosidases"/>
    <property type="match status" value="1"/>
</dbReference>
<evidence type="ECO:0000259" key="2">
    <source>
        <dbReference type="Pfam" id="PF14701"/>
    </source>
</evidence>
<gene>
    <name evidence="3" type="ORF">HF086_016269</name>
</gene>
<feature type="domain" description="Eukaryotic glycogen debranching enzyme N-terminal" evidence="1">
    <location>
        <begin position="14"/>
        <end position="96"/>
    </location>
</feature>
<feature type="domain" description="Glycogen debranching enzyme glucanotransferase" evidence="2">
    <location>
        <begin position="102"/>
        <end position="192"/>
    </location>
</feature>
<dbReference type="Pfam" id="PF14699">
    <property type="entry name" value="hGDE_N"/>
    <property type="match status" value="1"/>
</dbReference>
<evidence type="ECO:0000313" key="4">
    <source>
        <dbReference type="Proteomes" id="UP000814243"/>
    </source>
</evidence>
<dbReference type="InterPro" id="IPR029436">
    <property type="entry name" value="AGL_euk_N"/>
</dbReference>
<proteinExistence type="predicted"/>
<comment type="caution">
    <text evidence="3">The sequence shown here is derived from an EMBL/GenBank/DDBJ whole genome shotgun (WGS) entry which is preliminary data.</text>
</comment>
<dbReference type="GO" id="GO:0004135">
    <property type="term" value="F:amylo-alpha-1,6-glucosidase activity"/>
    <property type="evidence" value="ECO:0007669"/>
    <property type="project" value="InterPro"/>
</dbReference>
<evidence type="ECO:0000259" key="1">
    <source>
        <dbReference type="Pfam" id="PF14699"/>
    </source>
</evidence>
<dbReference type="PANTHER" id="PTHR10569">
    <property type="entry name" value="GLYCOGEN DEBRANCHING ENZYME"/>
    <property type="match status" value="1"/>
</dbReference>
<dbReference type="Proteomes" id="UP000814243">
    <property type="component" value="Unassembled WGS sequence"/>
</dbReference>
<dbReference type="InterPro" id="IPR032792">
    <property type="entry name" value="AGL_glucanoTrfase"/>
</dbReference>
<dbReference type="GO" id="GO:0004134">
    <property type="term" value="F:4-alpha-glucanotransferase activity"/>
    <property type="evidence" value="ECO:0007669"/>
    <property type="project" value="InterPro"/>
</dbReference>
<accession>A0A922MYG0</accession>
<dbReference type="PANTHER" id="PTHR10569:SF2">
    <property type="entry name" value="GLYCOGEN DEBRANCHING ENZYME"/>
    <property type="match status" value="1"/>
</dbReference>
<dbReference type="InterPro" id="IPR017853">
    <property type="entry name" value="GH"/>
</dbReference>
<dbReference type="GO" id="GO:0005980">
    <property type="term" value="P:glycogen catabolic process"/>
    <property type="evidence" value="ECO:0007669"/>
    <property type="project" value="InterPro"/>
</dbReference>
<protein>
    <submittedName>
        <fullName evidence="3">Uncharacterized protein</fullName>
    </submittedName>
</protein>